<dbReference type="AlphaFoldDB" id="A0ABD1DP24"/>
<evidence type="ECO:0000256" key="1">
    <source>
        <dbReference type="SAM" id="MobiDB-lite"/>
    </source>
</evidence>
<comment type="caution">
    <text evidence="4">The sequence shown here is derived from an EMBL/GenBank/DDBJ whole genome shotgun (WGS) entry which is preliminary data.</text>
</comment>
<gene>
    <name evidence="4" type="ORF">pipiens_007258</name>
</gene>
<dbReference type="Gene3D" id="2.170.140.10">
    <property type="entry name" value="Chitin binding domain"/>
    <property type="match status" value="2"/>
</dbReference>
<evidence type="ECO:0000313" key="4">
    <source>
        <dbReference type="EMBL" id="KAL1400657.1"/>
    </source>
</evidence>
<organism evidence="4 5">
    <name type="scientific">Culex pipiens pipiens</name>
    <name type="common">Northern house mosquito</name>
    <dbReference type="NCBI Taxonomy" id="38569"/>
    <lineage>
        <taxon>Eukaryota</taxon>
        <taxon>Metazoa</taxon>
        <taxon>Ecdysozoa</taxon>
        <taxon>Arthropoda</taxon>
        <taxon>Hexapoda</taxon>
        <taxon>Insecta</taxon>
        <taxon>Pterygota</taxon>
        <taxon>Neoptera</taxon>
        <taxon>Endopterygota</taxon>
        <taxon>Diptera</taxon>
        <taxon>Nematocera</taxon>
        <taxon>Culicoidea</taxon>
        <taxon>Culicidae</taxon>
        <taxon>Culicinae</taxon>
        <taxon>Culicini</taxon>
        <taxon>Culex</taxon>
        <taxon>Culex</taxon>
    </lineage>
</organism>
<evidence type="ECO:0000313" key="5">
    <source>
        <dbReference type="Proteomes" id="UP001562425"/>
    </source>
</evidence>
<dbReference type="Proteomes" id="UP001562425">
    <property type="component" value="Unassembled WGS sequence"/>
</dbReference>
<keyword evidence="2" id="KW-0732">Signal</keyword>
<accession>A0ABD1DP24</accession>
<dbReference type="SUPFAM" id="SSF57625">
    <property type="entry name" value="Invertebrate chitin-binding proteins"/>
    <property type="match status" value="2"/>
</dbReference>
<feature type="signal peptide" evidence="2">
    <location>
        <begin position="1"/>
        <end position="21"/>
    </location>
</feature>
<reference evidence="4 5" key="1">
    <citation type="submission" date="2024-05" db="EMBL/GenBank/DDBJ databases">
        <title>Culex pipiens pipiens assembly and annotation.</title>
        <authorList>
            <person name="Alout H."/>
            <person name="Durand T."/>
        </authorList>
    </citation>
    <scope>NUCLEOTIDE SEQUENCE [LARGE SCALE GENOMIC DNA]</scope>
    <source>
        <strain evidence="4">HA-2024</strain>
        <tissue evidence="4">Whole body</tissue>
    </source>
</reference>
<keyword evidence="5" id="KW-1185">Reference proteome</keyword>
<dbReference type="InterPro" id="IPR036508">
    <property type="entry name" value="Chitin-bd_dom_sf"/>
</dbReference>
<evidence type="ECO:0000259" key="3">
    <source>
        <dbReference type="PROSITE" id="PS50940"/>
    </source>
</evidence>
<dbReference type="SMART" id="SM00494">
    <property type="entry name" value="ChtBD2"/>
    <property type="match status" value="2"/>
</dbReference>
<protein>
    <recommendedName>
        <fullName evidence="3">Chitin-binding type-2 domain-containing protein</fullName>
    </recommendedName>
</protein>
<name>A0ABD1DP24_CULPP</name>
<feature type="domain" description="Chitin-binding type-2" evidence="3">
    <location>
        <begin position="110"/>
        <end position="166"/>
    </location>
</feature>
<dbReference type="Pfam" id="PF01607">
    <property type="entry name" value="CBM_14"/>
    <property type="match status" value="2"/>
</dbReference>
<evidence type="ECO:0000256" key="2">
    <source>
        <dbReference type="SAM" id="SignalP"/>
    </source>
</evidence>
<feature type="chain" id="PRO_5044794090" description="Chitin-binding type-2 domain-containing protein" evidence="2">
    <location>
        <begin position="22"/>
        <end position="273"/>
    </location>
</feature>
<dbReference type="InterPro" id="IPR002557">
    <property type="entry name" value="Chitin-bd_dom"/>
</dbReference>
<feature type="region of interest" description="Disordered" evidence="1">
    <location>
        <begin position="24"/>
        <end position="49"/>
    </location>
</feature>
<dbReference type="PROSITE" id="PS50940">
    <property type="entry name" value="CHIT_BIND_II"/>
    <property type="match status" value="1"/>
</dbReference>
<sequence>MRQLVAVIFGVLCVAIAATSGQVLGSDDPSPGEVEPGDSTPENPFDENACEKSENVPVCTDCTKITVCLNKKALPAKSCPAEAPYCISSMDSGAYCSGQPDPERQQCQDKFQCTSEGYFPDPNDCHYYYLCDSSLKPSKYDCMPGYVFDLKTNGCKRQVFANDCQKLDCSKSNGVWSYYGNTKQYYGYCYQPEEESTATEVVLFKCSDGAEFDGYKCEFKCRQEGKFADSTNRNRYYECFFSGAALKSRVKSCAKGMVFDDRTKFCVTPLALM</sequence>
<dbReference type="EMBL" id="JBEHCU010005171">
    <property type="protein sequence ID" value="KAL1400657.1"/>
    <property type="molecule type" value="Genomic_DNA"/>
</dbReference>
<proteinExistence type="predicted"/>